<dbReference type="Pfam" id="PF22725">
    <property type="entry name" value="GFO_IDH_MocA_C3"/>
    <property type="match status" value="1"/>
</dbReference>
<evidence type="ECO:0000256" key="1">
    <source>
        <dbReference type="ARBA" id="ARBA00010928"/>
    </source>
</evidence>
<comment type="similarity">
    <text evidence="1">Belongs to the Gfo/Idh/MocA family.</text>
</comment>
<dbReference type="RefSeq" id="WP_249773722.1">
    <property type="nucleotide sequence ID" value="NZ_CP097332.1"/>
</dbReference>
<evidence type="ECO:0000313" key="5">
    <source>
        <dbReference type="EMBL" id="UQX89827.1"/>
    </source>
</evidence>
<keyword evidence="2" id="KW-0560">Oxidoreductase</keyword>
<proteinExistence type="inferred from homology"/>
<dbReference type="Gene3D" id="3.30.360.10">
    <property type="entry name" value="Dihydrodipicolinate Reductase, domain 2"/>
    <property type="match status" value="1"/>
</dbReference>
<organism evidence="5 6">
    <name type="scientific">Jatrophihabitans telluris</name>
    <dbReference type="NCBI Taxonomy" id="2038343"/>
    <lineage>
        <taxon>Bacteria</taxon>
        <taxon>Bacillati</taxon>
        <taxon>Actinomycetota</taxon>
        <taxon>Actinomycetes</taxon>
        <taxon>Jatrophihabitantales</taxon>
        <taxon>Jatrophihabitantaceae</taxon>
        <taxon>Jatrophihabitans</taxon>
    </lineage>
</organism>
<dbReference type="PANTHER" id="PTHR22604:SF105">
    <property type="entry name" value="TRANS-1,2-DIHYDROBENZENE-1,2-DIOL DEHYDROGENASE"/>
    <property type="match status" value="1"/>
</dbReference>
<dbReference type="SUPFAM" id="SSF55347">
    <property type="entry name" value="Glyceraldehyde-3-phosphate dehydrogenase-like, C-terminal domain"/>
    <property type="match status" value="1"/>
</dbReference>
<evidence type="ECO:0000259" key="3">
    <source>
        <dbReference type="Pfam" id="PF01408"/>
    </source>
</evidence>
<evidence type="ECO:0000259" key="4">
    <source>
        <dbReference type="Pfam" id="PF22725"/>
    </source>
</evidence>
<sequence>MPTPLPDDRPIRWGLLGAGGIAHTVARDIVMTDGNVVAAVAARSAQRASAFASEFAGCRAYGDYEQLVNDDGVDVVYVATTHPHHREHALMAIAAGKPVLIEKPVALTAAHTAEIFEAAKQADVFAMEAMWMRTNPLIRKAEALVDAGAIGDVRGVRAEFGLGLRFDPEHRLYDLANGGGALLDLGVYPVTFGYLFLGQPESVAVTGSLAASGTDETVAMQWRCADGSTAQLWCSAPVSSPNRGAIYGTEGWILTEGQAHRPTGLIVHGRDGVHHIDDPIAGQGSGYGPEIAEVGRCLRTGLSESPLIPHADTIAIMGLLDHARAELGVRYPGE</sequence>
<reference evidence="5" key="2">
    <citation type="submission" date="2022-05" db="EMBL/GenBank/DDBJ databases">
        <authorList>
            <person name="Kim J.-S."/>
            <person name="Lee K."/>
            <person name="Suh M."/>
            <person name="Eom M."/>
            <person name="Kim J.-S."/>
            <person name="Kim D.-S."/>
            <person name="Ko S.-H."/>
            <person name="Shin Y."/>
            <person name="Lee J.-S."/>
        </authorList>
    </citation>
    <scope>NUCLEOTIDE SEQUENCE</scope>
    <source>
        <strain evidence="5">N237</strain>
    </source>
</reference>
<dbReference type="InterPro" id="IPR000683">
    <property type="entry name" value="Gfo/Idh/MocA-like_OxRdtase_N"/>
</dbReference>
<feature type="domain" description="Gfo/Idh/MocA-like oxidoreductase N-terminal" evidence="3">
    <location>
        <begin position="11"/>
        <end position="127"/>
    </location>
</feature>
<dbReference type="InterPro" id="IPR055170">
    <property type="entry name" value="GFO_IDH_MocA-like_dom"/>
</dbReference>
<dbReference type="Proteomes" id="UP001056336">
    <property type="component" value="Chromosome"/>
</dbReference>
<evidence type="ECO:0000313" key="6">
    <source>
        <dbReference type="Proteomes" id="UP001056336"/>
    </source>
</evidence>
<reference evidence="5" key="1">
    <citation type="journal article" date="2018" name="Int. J. Syst. Evol. Microbiol.">
        <title>Jatrophihabitans telluris sp. nov., isolated from sediment soil of lava forest wetlands and the emended description of the genus Jatrophihabitans.</title>
        <authorList>
            <person name="Lee K.C."/>
            <person name="Suh M.K."/>
            <person name="Eom M.K."/>
            <person name="Kim K.K."/>
            <person name="Kim J.S."/>
            <person name="Kim D.S."/>
            <person name="Ko S.H."/>
            <person name="Shin Y.K."/>
            <person name="Lee J.S."/>
        </authorList>
    </citation>
    <scope>NUCLEOTIDE SEQUENCE</scope>
    <source>
        <strain evidence="5">N237</strain>
    </source>
</reference>
<dbReference type="PANTHER" id="PTHR22604">
    <property type="entry name" value="OXIDOREDUCTASES"/>
    <property type="match status" value="1"/>
</dbReference>
<dbReference type="SUPFAM" id="SSF51735">
    <property type="entry name" value="NAD(P)-binding Rossmann-fold domains"/>
    <property type="match status" value="1"/>
</dbReference>
<dbReference type="EMBL" id="CP097332">
    <property type="protein sequence ID" value="UQX89827.1"/>
    <property type="molecule type" value="Genomic_DNA"/>
</dbReference>
<dbReference type="InterPro" id="IPR036291">
    <property type="entry name" value="NAD(P)-bd_dom_sf"/>
</dbReference>
<evidence type="ECO:0000256" key="2">
    <source>
        <dbReference type="ARBA" id="ARBA00023002"/>
    </source>
</evidence>
<accession>A0ABY4R2X0</accession>
<dbReference type="Pfam" id="PF01408">
    <property type="entry name" value="GFO_IDH_MocA"/>
    <property type="match status" value="1"/>
</dbReference>
<protein>
    <submittedName>
        <fullName evidence="5">Gfo/Idh/MocA family oxidoreductase</fullName>
    </submittedName>
</protein>
<keyword evidence="6" id="KW-1185">Reference proteome</keyword>
<dbReference type="InterPro" id="IPR050984">
    <property type="entry name" value="Gfo/Idh/MocA_domain"/>
</dbReference>
<gene>
    <name evidence="5" type="ORF">M6D93_07435</name>
</gene>
<feature type="domain" description="GFO/IDH/MocA-like oxidoreductase" evidence="4">
    <location>
        <begin position="138"/>
        <end position="253"/>
    </location>
</feature>
<name>A0ABY4R2X0_9ACTN</name>
<dbReference type="Gene3D" id="3.40.50.720">
    <property type="entry name" value="NAD(P)-binding Rossmann-like Domain"/>
    <property type="match status" value="1"/>
</dbReference>